<dbReference type="AlphaFoldDB" id="A0A3M7R0Z0"/>
<organism evidence="1 2">
    <name type="scientific">Brachionus plicatilis</name>
    <name type="common">Marine rotifer</name>
    <name type="synonym">Brachionus muelleri</name>
    <dbReference type="NCBI Taxonomy" id="10195"/>
    <lineage>
        <taxon>Eukaryota</taxon>
        <taxon>Metazoa</taxon>
        <taxon>Spiralia</taxon>
        <taxon>Gnathifera</taxon>
        <taxon>Rotifera</taxon>
        <taxon>Eurotatoria</taxon>
        <taxon>Monogononta</taxon>
        <taxon>Pseudotrocha</taxon>
        <taxon>Ploima</taxon>
        <taxon>Brachionidae</taxon>
        <taxon>Brachionus</taxon>
    </lineage>
</organism>
<protein>
    <submittedName>
        <fullName evidence="1">Uncharacterized protein</fullName>
    </submittedName>
</protein>
<comment type="caution">
    <text evidence="1">The sequence shown here is derived from an EMBL/GenBank/DDBJ whole genome shotgun (WGS) entry which is preliminary data.</text>
</comment>
<sequence>MLWCTSTVVSRSLFNLFTVFYDTLSYENTEPLYKIRVVYDKNISQKGFIKLKLGPKRSYYGSKLTVFETGLIATSNFSTKSIPKIQSYGRNTLECAVNLDSSPN</sequence>
<gene>
    <name evidence="1" type="ORF">BpHYR1_029612</name>
</gene>
<keyword evidence="2" id="KW-1185">Reference proteome</keyword>
<accession>A0A3M7R0Z0</accession>
<name>A0A3M7R0Z0_BRAPC</name>
<evidence type="ECO:0000313" key="2">
    <source>
        <dbReference type="Proteomes" id="UP000276133"/>
    </source>
</evidence>
<reference evidence="1 2" key="1">
    <citation type="journal article" date="2018" name="Sci. Rep.">
        <title>Genomic signatures of local adaptation to the degree of environmental predictability in rotifers.</title>
        <authorList>
            <person name="Franch-Gras L."/>
            <person name="Hahn C."/>
            <person name="Garcia-Roger E.M."/>
            <person name="Carmona M.J."/>
            <person name="Serra M."/>
            <person name="Gomez A."/>
        </authorList>
    </citation>
    <scope>NUCLEOTIDE SEQUENCE [LARGE SCALE GENOMIC DNA]</scope>
    <source>
        <strain evidence="1">HYR1</strain>
    </source>
</reference>
<proteinExistence type="predicted"/>
<dbReference type="EMBL" id="REGN01004490">
    <property type="protein sequence ID" value="RNA17247.1"/>
    <property type="molecule type" value="Genomic_DNA"/>
</dbReference>
<dbReference type="Proteomes" id="UP000276133">
    <property type="component" value="Unassembled WGS sequence"/>
</dbReference>
<evidence type="ECO:0000313" key="1">
    <source>
        <dbReference type="EMBL" id="RNA17247.1"/>
    </source>
</evidence>